<proteinExistence type="predicted"/>
<accession>A0A177ASQ0</accession>
<reference evidence="1 2" key="1">
    <citation type="submission" date="2016-04" db="EMBL/GenBank/DDBJ databases">
        <title>The genome of Intoshia linei affirms orthonectids as highly simplified spiralians.</title>
        <authorList>
            <person name="Mikhailov K.V."/>
            <person name="Slusarev G.S."/>
            <person name="Nikitin M.A."/>
            <person name="Logacheva M.D."/>
            <person name="Penin A."/>
            <person name="Aleoshin V."/>
            <person name="Panchin Y.V."/>
        </authorList>
    </citation>
    <scope>NUCLEOTIDE SEQUENCE [LARGE SCALE GENOMIC DNA]</scope>
    <source>
        <strain evidence="1">Intl2013</strain>
        <tissue evidence="1">Whole animal</tissue>
    </source>
</reference>
<keyword evidence="2" id="KW-1185">Reference proteome</keyword>
<protein>
    <submittedName>
        <fullName evidence="1">Uncharacterized protein</fullName>
    </submittedName>
</protein>
<sequence length="168" mass="19840">MNNSISRPPNQDSLNNYNIRHSLKSRLDGGFSNCITNSTCRNIYEPNTHYHYSNVNCNILKKNRYAPVYIPQNPLHVNYFKQDYVLNRPRLMQQFGMQALRPNSYFGNFEYPMPYPRQLYRPNEITSYNYFNYDSRIASSYLAPQPINPSMPTNFPQETENSTILKVF</sequence>
<organism evidence="1 2">
    <name type="scientific">Intoshia linei</name>
    <dbReference type="NCBI Taxonomy" id="1819745"/>
    <lineage>
        <taxon>Eukaryota</taxon>
        <taxon>Metazoa</taxon>
        <taxon>Spiralia</taxon>
        <taxon>Lophotrochozoa</taxon>
        <taxon>Mesozoa</taxon>
        <taxon>Orthonectida</taxon>
        <taxon>Rhopaluridae</taxon>
        <taxon>Intoshia</taxon>
    </lineage>
</organism>
<dbReference type="AlphaFoldDB" id="A0A177ASQ0"/>
<evidence type="ECO:0000313" key="2">
    <source>
        <dbReference type="Proteomes" id="UP000078046"/>
    </source>
</evidence>
<name>A0A177ASQ0_9BILA</name>
<dbReference type="Proteomes" id="UP000078046">
    <property type="component" value="Unassembled WGS sequence"/>
</dbReference>
<dbReference type="EMBL" id="LWCA01001752">
    <property type="protein sequence ID" value="OAF64562.1"/>
    <property type="molecule type" value="Genomic_DNA"/>
</dbReference>
<evidence type="ECO:0000313" key="1">
    <source>
        <dbReference type="EMBL" id="OAF64562.1"/>
    </source>
</evidence>
<comment type="caution">
    <text evidence="1">The sequence shown here is derived from an EMBL/GenBank/DDBJ whole genome shotgun (WGS) entry which is preliminary data.</text>
</comment>
<gene>
    <name evidence="1" type="ORF">A3Q56_07731</name>
</gene>